<evidence type="ECO:0000256" key="4">
    <source>
        <dbReference type="ARBA" id="ARBA00022643"/>
    </source>
</evidence>
<keyword evidence="1 10" id="KW-0813">Transport</keyword>
<evidence type="ECO:0000256" key="3">
    <source>
        <dbReference type="ARBA" id="ARBA00022630"/>
    </source>
</evidence>
<dbReference type="InterPro" id="IPR011303">
    <property type="entry name" value="RnfD_bac"/>
</dbReference>
<dbReference type="GO" id="GO:0022900">
    <property type="term" value="P:electron transport chain"/>
    <property type="evidence" value="ECO:0007669"/>
    <property type="project" value="UniProtKB-UniRule"/>
</dbReference>
<keyword evidence="9 10" id="KW-0472">Membrane</keyword>
<organism evidence="11 12">
    <name type="scientific">Mangrovimicrobium sediminis</name>
    <dbReference type="NCBI Taxonomy" id="2562682"/>
    <lineage>
        <taxon>Bacteria</taxon>
        <taxon>Pseudomonadati</taxon>
        <taxon>Pseudomonadota</taxon>
        <taxon>Gammaproteobacteria</taxon>
        <taxon>Cellvibrionales</taxon>
        <taxon>Halieaceae</taxon>
        <taxon>Mangrovimicrobium</taxon>
    </lineage>
</organism>
<evidence type="ECO:0000313" key="12">
    <source>
        <dbReference type="Proteomes" id="UP000298050"/>
    </source>
</evidence>
<evidence type="ECO:0000313" key="11">
    <source>
        <dbReference type="EMBL" id="TGD75065.1"/>
    </source>
</evidence>
<keyword evidence="7 10" id="KW-0249">Electron transport</keyword>
<dbReference type="GO" id="GO:0055085">
    <property type="term" value="P:transmembrane transport"/>
    <property type="evidence" value="ECO:0007669"/>
    <property type="project" value="InterPro"/>
</dbReference>
<evidence type="ECO:0000256" key="10">
    <source>
        <dbReference type="HAMAP-Rule" id="MF_00462"/>
    </source>
</evidence>
<comment type="caution">
    <text evidence="10">Lacks conserved residue(s) required for the propagation of feature annotation.</text>
</comment>
<accession>A0A4Z0M6X5</accession>
<name>A0A4Z0M6X5_9GAMM</name>
<dbReference type="InterPro" id="IPR004338">
    <property type="entry name" value="NqrB/RnfD"/>
</dbReference>
<feature type="transmembrane region" description="Helical" evidence="10">
    <location>
        <begin position="99"/>
        <end position="117"/>
    </location>
</feature>
<evidence type="ECO:0000256" key="5">
    <source>
        <dbReference type="ARBA" id="ARBA00022692"/>
    </source>
</evidence>
<dbReference type="EC" id="7.-.-.-" evidence="10"/>
<comment type="subunit">
    <text evidence="10">The complex is composed of six subunits: RnfA, RnfB, RnfC, RnfD, RnfE and RnfG.</text>
</comment>
<dbReference type="HAMAP" id="MF_00462">
    <property type="entry name" value="RsxD_RnfD"/>
    <property type="match status" value="1"/>
</dbReference>
<evidence type="ECO:0000256" key="8">
    <source>
        <dbReference type="ARBA" id="ARBA00022989"/>
    </source>
</evidence>
<evidence type="ECO:0000256" key="1">
    <source>
        <dbReference type="ARBA" id="ARBA00022448"/>
    </source>
</evidence>
<dbReference type="Pfam" id="PF03116">
    <property type="entry name" value="NQR2_RnfD_RnfE"/>
    <property type="match status" value="1"/>
</dbReference>
<feature type="transmembrane region" description="Helical" evidence="10">
    <location>
        <begin position="25"/>
        <end position="44"/>
    </location>
</feature>
<dbReference type="GO" id="GO:0005886">
    <property type="term" value="C:plasma membrane"/>
    <property type="evidence" value="ECO:0007669"/>
    <property type="project" value="UniProtKB-SubCell"/>
</dbReference>
<dbReference type="AlphaFoldDB" id="A0A4Z0M6X5"/>
<feature type="transmembrane region" description="Helical" evidence="10">
    <location>
        <begin position="50"/>
        <end position="69"/>
    </location>
</feature>
<keyword evidence="10" id="KW-1003">Cell membrane</keyword>
<keyword evidence="8 10" id="KW-1133">Transmembrane helix</keyword>
<keyword evidence="3 10" id="KW-0285">Flavoprotein</keyword>
<comment type="subcellular location">
    <subcellularLocation>
        <location evidence="10">Cell inner membrane</location>
        <topology evidence="10">Multi-pass membrane protein</topology>
    </subcellularLocation>
</comment>
<evidence type="ECO:0000256" key="9">
    <source>
        <dbReference type="ARBA" id="ARBA00023136"/>
    </source>
</evidence>
<dbReference type="PANTHER" id="PTHR30578">
    <property type="entry name" value="ELECTRON TRANSPORT COMPLEX PROTEIN RNFD"/>
    <property type="match status" value="1"/>
</dbReference>
<reference evidence="11 12" key="1">
    <citation type="submission" date="2019-04" db="EMBL/GenBank/DDBJ databases">
        <title>Taxonomy of novel Haliea sp. from mangrove soil of West Coast of India.</title>
        <authorList>
            <person name="Verma A."/>
            <person name="Kumar P."/>
            <person name="Krishnamurthi S."/>
        </authorList>
    </citation>
    <scope>NUCLEOTIDE SEQUENCE [LARGE SCALE GENOMIC DNA]</scope>
    <source>
        <strain evidence="11 12">SAOS-164</strain>
    </source>
</reference>
<dbReference type="RefSeq" id="WP_135441206.1">
    <property type="nucleotide sequence ID" value="NZ_SRLE01000004.1"/>
</dbReference>
<evidence type="ECO:0000256" key="2">
    <source>
        <dbReference type="ARBA" id="ARBA00022553"/>
    </source>
</evidence>
<feature type="transmembrane region" description="Helical" evidence="10">
    <location>
        <begin position="238"/>
        <end position="255"/>
    </location>
</feature>
<dbReference type="NCBIfam" id="TIGR01946">
    <property type="entry name" value="rnfD"/>
    <property type="match status" value="1"/>
</dbReference>
<keyword evidence="4 10" id="KW-0288">FMN</keyword>
<dbReference type="EMBL" id="SRLE01000004">
    <property type="protein sequence ID" value="TGD75065.1"/>
    <property type="molecule type" value="Genomic_DNA"/>
</dbReference>
<feature type="transmembrane region" description="Helical" evidence="10">
    <location>
        <begin position="129"/>
        <end position="147"/>
    </location>
</feature>
<keyword evidence="10" id="KW-0997">Cell inner membrane</keyword>
<sequence>MSGAGLTITGRAAPHSHAGSSVDRIMLQVCLALVPATVFGLYLFGWPALLLWVITCASAVATEALCLLLQDKPLSRLRDSSALLTGWLLALTLPPWAPWWIGAGGAAFAIAVGKQLYGGVGQNIFNPAMLARVALLVSFPVHMTTWVQPDLLSSGAPGPWAALDIVFGGGIPDGVTGPTILGEMKTAQGAGTVSELAAGSFNWLDSLTGSTAGSLGETSELLVLLGGLWLLALRIISWHIPVAMLGTTVLLAAIFHRADPAHYASPLLHLTSGGIMLGAFFIATDYVTSPSSKTGQLIFGAGCAAVLFAIRAWGGFPEGVGFAVLFMNAFTPLLDRYCKPRAYGRNLRGRPTVARTPARKVR</sequence>
<comment type="similarity">
    <text evidence="10">Belongs to the NqrB/RnfD family.</text>
</comment>
<comment type="function">
    <text evidence="10">Part of a membrane-bound complex that couples electron transfer with translocation of ions across the membrane.</text>
</comment>
<feature type="transmembrane region" description="Helical" evidence="10">
    <location>
        <begin position="267"/>
        <end position="287"/>
    </location>
</feature>
<keyword evidence="12" id="KW-1185">Reference proteome</keyword>
<dbReference type="Proteomes" id="UP000298050">
    <property type="component" value="Unassembled WGS sequence"/>
</dbReference>
<keyword evidence="2 10" id="KW-0597">Phosphoprotein</keyword>
<comment type="cofactor">
    <cofactor evidence="10">
        <name>FMN</name>
        <dbReference type="ChEBI" id="CHEBI:58210"/>
    </cofactor>
</comment>
<protein>
    <recommendedName>
        <fullName evidence="10">Ion-translocating oxidoreductase complex subunit D</fullName>
        <ecNumber evidence="10">7.-.-.-</ecNumber>
    </recommendedName>
    <alternativeName>
        <fullName evidence="10">Rnf electron transport complex subunit D</fullName>
    </alternativeName>
</protein>
<dbReference type="OrthoDB" id="9776359at2"/>
<gene>
    <name evidence="10" type="primary">rnfD</name>
    <name evidence="11" type="ORF">E4634_03375</name>
</gene>
<proteinExistence type="inferred from homology"/>
<keyword evidence="5 10" id="KW-0812">Transmembrane</keyword>
<dbReference type="PANTHER" id="PTHR30578:SF0">
    <property type="entry name" value="ION-TRANSLOCATING OXIDOREDUCTASE COMPLEX SUBUNIT D"/>
    <property type="match status" value="1"/>
</dbReference>
<keyword evidence="6 10" id="KW-1278">Translocase</keyword>
<comment type="caution">
    <text evidence="11">The sequence shown here is derived from an EMBL/GenBank/DDBJ whole genome shotgun (WGS) entry which is preliminary data.</text>
</comment>
<evidence type="ECO:0000256" key="7">
    <source>
        <dbReference type="ARBA" id="ARBA00022982"/>
    </source>
</evidence>
<evidence type="ECO:0000256" key="6">
    <source>
        <dbReference type="ARBA" id="ARBA00022967"/>
    </source>
</evidence>